<reference evidence="2" key="2">
    <citation type="submission" date="2015-01" db="EMBL/GenBank/DDBJ databases">
        <title>Evolutionary Origins and Diversification of the Mycorrhizal Mutualists.</title>
        <authorList>
            <consortium name="DOE Joint Genome Institute"/>
            <consortium name="Mycorrhizal Genomics Consortium"/>
            <person name="Kohler A."/>
            <person name="Kuo A."/>
            <person name="Nagy L.G."/>
            <person name="Floudas D."/>
            <person name="Copeland A."/>
            <person name="Barry K.W."/>
            <person name="Cichocki N."/>
            <person name="Veneault-Fourrey C."/>
            <person name="LaButti K."/>
            <person name="Lindquist E.A."/>
            <person name="Lipzen A."/>
            <person name="Lundell T."/>
            <person name="Morin E."/>
            <person name="Murat C."/>
            <person name="Riley R."/>
            <person name="Ohm R."/>
            <person name="Sun H."/>
            <person name="Tunlid A."/>
            <person name="Henrissat B."/>
            <person name="Grigoriev I.V."/>
            <person name="Hibbett D.S."/>
            <person name="Martin F."/>
        </authorList>
    </citation>
    <scope>NUCLEOTIDE SEQUENCE [LARGE SCALE GENOMIC DNA]</scope>
    <source>
        <strain evidence="2">Marx 270</strain>
    </source>
</reference>
<dbReference type="HOGENOM" id="CLU_560345_0_0_1"/>
<dbReference type="AlphaFoldDB" id="A0A0C3NVP1"/>
<dbReference type="OrthoDB" id="2804425at2759"/>
<organism evidence="1 2">
    <name type="scientific">Pisolithus tinctorius Marx 270</name>
    <dbReference type="NCBI Taxonomy" id="870435"/>
    <lineage>
        <taxon>Eukaryota</taxon>
        <taxon>Fungi</taxon>
        <taxon>Dikarya</taxon>
        <taxon>Basidiomycota</taxon>
        <taxon>Agaricomycotina</taxon>
        <taxon>Agaricomycetes</taxon>
        <taxon>Agaricomycetidae</taxon>
        <taxon>Boletales</taxon>
        <taxon>Sclerodermatineae</taxon>
        <taxon>Pisolithaceae</taxon>
        <taxon>Pisolithus</taxon>
    </lineage>
</organism>
<evidence type="ECO:0000313" key="1">
    <source>
        <dbReference type="EMBL" id="KIN99283.1"/>
    </source>
</evidence>
<reference evidence="1 2" key="1">
    <citation type="submission" date="2014-04" db="EMBL/GenBank/DDBJ databases">
        <authorList>
            <consortium name="DOE Joint Genome Institute"/>
            <person name="Kuo A."/>
            <person name="Kohler A."/>
            <person name="Costa M.D."/>
            <person name="Nagy L.G."/>
            <person name="Floudas D."/>
            <person name="Copeland A."/>
            <person name="Barry K.W."/>
            <person name="Cichocki N."/>
            <person name="Veneault-Fourrey C."/>
            <person name="LaButti K."/>
            <person name="Lindquist E.A."/>
            <person name="Lipzen A."/>
            <person name="Lundell T."/>
            <person name="Morin E."/>
            <person name="Murat C."/>
            <person name="Sun H."/>
            <person name="Tunlid A."/>
            <person name="Henrissat B."/>
            <person name="Grigoriev I.V."/>
            <person name="Hibbett D.S."/>
            <person name="Martin F."/>
            <person name="Nordberg H.P."/>
            <person name="Cantor M.N."/>
            <person name="Hua S.X."/>
        </authorList>
    </citation>
    <scope>NUCLEOTIDE SEQUENCE [LARGE SCALE GENOMIC DNA]</scope>
    <source>
        <strain evidence="1 2">Marx 270</strain>
    </source>
</reference>
<protein>
    <submittedName>
        <fullName evidence="1">Uncharacterized protein</fullName>
    </submittedName>
</protein>
<dbReference type="InParanoid" id="A0A0C3NVP1"/>
<dbReference type="Proteomes" id="UP000054217">
    <property type="component" value="Unassembled WGS sequence"/>
</dbReference>
<evidence type="ECO:0000313" key="2">
    <source>
        <dbReference type="Proteomes" id="UP000054217"/>
    </source>
</evidence>
<sequence length="505" mass="55177">MSASDDSNLTSFASINASVSGLADESGSDFISNAAPKCSSMVEKLKESAVAVYAATPNLAAQAEFFFGGETGNVTILKGKVDNVSELVLSGVFEIDCQGFFMGAEGRYLPKNTFSHDFVDMKLTCNLVAIQHDAVYGSTKDNFPLIISNIRALEKIIALKKGETLVSCVHESCGLPCVHLSHALFTKKDDGDDADTITHNENATAAWPVQNHLKEALECAASSHYVSPLLAFDANGITINPVDYHCMLCSAIVQVHFALFHYSIKGDKKSIFVTAACEICVLCAPLLAPCNPLKHGGLGYDMSTTANKKSHLYVAAGLPLRWAIDDIHDKCPGASLEGGPHHDLKESSYCRVHLYQLHLCTHRLLPVFSVIYSVMSSLLPAPDNGIHYQVWGFLFGPRSGPRHLDLHVFGNDDIRISGTQYLFAADVEITTSCVEVEHHVYIVFFNLAHHQAQCTDASYIFIHVCMSHMTPLHIHAEDDLQDILRVLLVLANRFPAIRERDSAST</sequence>
<name>A0A0C3NVP1_PISTI</name>
<keyword evidence="2" id="KW-1185">Reference proteome</keyword>
<gene>
    <name evidence="1" type="ORF">M404DRAFT_30531</name>
</gene>
<dbReference type="EMBL" id="KN832006">
    <property type="protein sequence ID" value="KIN99283.1"/>
    <property type="molecule type" value="Genomic_DNA"/>
</dbReference>
<accession>A0A0C3NVP1</accession>
<proteinExistence type="predicted"/>